<keyword evidence="12" id="KW-0969">Cilium</keyword>
<evidence type="ECO:0000256" key="9">
    <source>
        <dbReference type="ARBA" id="ARBA00023136"/>
    </source>
</evidence>
<accession>A0ABT8YFU8</accession>
<keyword evidence="8 10" id="KW-1133">Transmembrane helix</keyword>
<comment type="caution">
    <text evidence="12">The sequence shown here is derived from an EMBL/GenBank/DDBJ whole genome shotgun (WGS) entry which is preliminary data.</text>
</comment>
<evidence type="ECO:0000256" key="2">
    <source>
        <dbReference type="ARBA" id="ARBA00004162"/>
    </source>
</evidence>
<organism evidence="12 13">
    <name type="scientific">Rhizobium alvei</name>
    <dbReference type="NCBI Taxonomy" id="1132659"/>
    <lineage>
        <taxon>Bacteria</taxon>
        <taxon>Pseudomonadati</taxon>
        <taxon>Pseudomonadota</taxon>
        <taxon>Alphaproteobacteria</taxon>
        <taxon>Hyphomicrobiales</taxon>
        <taxon>Rhizobiaceae</taxon>
        <taxon>Rhizobium/Agrobacterium group</taxon>
        <taxon>Rhizobium</taxon>
    </lineage>
</organism>
<dbReference type="RefSeq" id="WP_304374445.1">
    <property type="nucleotide sequence ID" value="NZ_JAUOZU010000001.1"/>
</dbReference>
<dbReference type="EMBL" id="JAUOZU010000001">
    <property type="protein sequence ID" value="MDO6962566.1"/>
    <property type="molecule type" value="Genomic_DNA"/>
</dbReference>
<keyword evidence="5 10" id="KW-0145">Chemotaxis</keyword>
<feature type="region of interest" description="Disordered" evidence="11">
    <location>
        <begin position="50"/>
        <end position="74"/>
    </location>
</feature>
<keyword evidence="13" id="KW-1185">Reference proteome</keyword>
<evidence type="ECO:0000256" key="6">
    <source>
        <dbReference type="ARBA" id="ARBA00022692"/>
    </source>
</evidence>
<keyword evidence="12" id="KW-0966">Cell projection</keyword>
<evidence type="ECO:0000313" key="12">
    <source>
        <dbReference type="EMBL" id="MDO6962566.1"/>
    </source>
</evidence>
<reference evidence="12" key="1">
    <citation type="journal article" date="2015" name="Int. J. Syst. Evol. Microbiol.">
        <title>Rhizobium alvei sp. nov., isolated from a freshwater river.</title>
        <authorList>
            <person name="Sheu S.Y."/>
            <person name="Huang H.W."/>
            <person name="Young C.C."/>
            <person name="Chen W.M."/>
        </authorList>
    </citation>
    <scope>NUCLEOTIDE SEQUENCE</scope>
    <source>
        <strain evidence="12">TNR-22</strain>
    </source>
</reference>
<comment type="subcellular location">
    <subcellularLocation>
        <location evidence="10">Cell inner membrane</location>
    </subcellularLocation>
    <subcellularLocation>
        <location evidence="2">Cell membrane</location>
        <topology evidence="2">Single-pass membrane protein</topology>
    </subcellularLocation>
</comment>
<keyword evidence="9 10" id="KW-0472">Membrane</keyword>
<keyword evidence="6 10" id="KW-0812">Transmembrane</keyword>
<name>A0ABT8YFU8_9HYPH</name>
<keyword evidence="4" id="KW-1003">Cell membrane</keyword>
<evidence type="ECO:0000313" key="13">
    <source>
        <dbReference type="Proteomes" id="UP001174932"/>
    </source>
</evidence>
<feature type="transmembrane region" description="Helical" evidence="10">
    <location>
        <begin position="20"/>
        <end position="39"/>
    </location>
</feature>
<dbReference type="InterPro" id="IPR005503">
    <property type="entry name" value="FliL"/>
</dbReference>
<evidence type="ECO:0000256" key="5">
    <source>
        <dbReference type="ARBA" id="ARBA00022500"/>
    </source>
</evidence>
<keyword evidence="12" id="KW-0282">Flagellum</keyword>
<gene>
    <name evidence="12" type="ORF">Q4481_01280</name>
</gene>
<dbReference type="Proteomes" id="UP001174932">
    <property type="component" value="Unassembled WGS sequence"/>
</dbReference>
<keyword evidence="7 10" id="KW-0283">Flagellar rotation</keyword>
<keyword evidence="10" id="KW-0997">Cell inner membrane</keyword>
<dbReference type="PANTHER" id="PTHR35091">
    <property type="entry name" value="FLAGELLAR PROTEIN FLIL"/>
    <property type="match status" value="1"/>
</dbReference>
<comment type="similarity">
    <text evidence="3 10">Belongs to the FliL family.</text>
</comment>
<evidence type="ECO:0000256" key="11">
    <source>
        <dbReference type="SAM" id="MobiDB-lite"/>
    </source>
</evidence>
<evidence type="ECO:0000256" key="3">
    <source>
        <dbReference type="ARBA" id="ARBA00008281"/>
    </source>
</evidence>
<dbReference type="Pfam" id="PF03748">
    <property type="entry name" value="FliL"/>
    <property type="match status" value="1"/>
</dbReference>
<evidence type="ECO:0000256" key="7">
    <source>
        <dbReference type="ARBA" id="ARBA00022779"/>
    </source>
</evidence>
<evidence type="ECO:0000256" key="10">
    <source>
        <dbReference type="RuleBase" id="RU364125"/>
    </source>
</evidence>
<sequence>MTDLLETEEPQPKKKSTLVPTIAIVAVLTAIAGGGGWFLGGMLAQQVTPAPAVEKKPEPAPAAEGEGGEKKEEGLPHLATEENGVVQLEPITSNLAFPADRWVRLEVALMFREKPDEKIAEAVHQDILMYLRTVTLQQIEGPRGFQFLKSDLQERADILTEGKVSNVLIRAFVIQ</sequence>
<reference evidence="12" key="2">
    <citation type="submission" date="2023-07" db="EMBL/GenBank/DDBJ databases">
        <authorList>
            <person name="Shen H."/>
        </authorList>
    </citation>
    <scope>NUCLEOTIDE SEQUENCE</scope>
    <source>
        <strain evidence="12">TNR-22</strain>
    </source>
</reference>
<comment type="function">
    <text evidence="1 10">Controls the rotational direction of flagella during chemotaxis.</text>
</comment>
<evidence type="ECO:0000256" key="8">
    <source>
        <dbReference type="ARBA" id="ARBA00022989"/>
    </source>
</evidence>
<proteinExistence type="inferred from homology"/>
<evidence type="ECO:0000256" key="4">
    <source>
        <dbReference type="ARBA" id="ARBA00022475"/>
    </source>
</evidence>
<evidence type="ECO:0000256" key="1">
    <source>
        <dbReference type="ARBA" id="ARBA00002254"/>
    </source>
</evidence>
<dbReference type="PANTHER" id="PTHR35091:SF2">
    <property type="entry name" value="FLAGELLAR PROTEIN FLIL"/>
    <property type="match status" value="1"/>
</dbReference>
<protein>
    <recommendedName>
        <fullName evidence="10">Flagellar protein FliL</fullName>
    </recommendedName>
</protein>